<organism evidence="1 2">
    <name type="scientific">Segatella oris F0302</name>
    <dbReference type="NCBI Taxonomy" id="649760"/>
    <lineage>
        <taxon>Bacteria</taxon>
        <taxon>Pseudomonadati</taxon>
        <taxon>Bacteroidota</taxon>
        <taxon>Bacteroidia</taxon>
        <taxon>Bacteroidales</taxon>
        <taxon>Prevotellaceae</taxon>
        <taxon>Segatella</taxon>
    </lineage>
</organism>
<dbReference type="STRING" id="649760.HMPREF0971_01725"/>
<proteinExistence type="predicted"/>
<dbReference type="AlphaFoldDB" id="D1QRW9"/>
<evidence type="ECO:0000313" key="2">
    <source>
        <dbReference type="Proteomes" id="UP000004079"/>
    </source>
</evidence>
<protein>
    <submittedName>
        <fullName evidence="1">Uncharacterized protein</fullName>
    </submittedName>
</protein>
<accession>D1QRW9</accession>
<name>D1QRW9_9BACT</name>
<comment type="caution">
    <text evidence="1">The sequence shown here is derived from an EMBL/GenBank/DDBJ whole genome shotgun (WGS) entry which is preliminary data.</text>
</comment>
<evidence type="ECO:0000313" key="1">
    <source>
        <dbReference type="EMBL" id="EFB31976.1"/>
    </source>
</evidence>
<dbReference type="EMBL" id="ACUZ02000031">
    <property type="protein sequence ID" value="EFB31976.1"/>
    <property type="molecule type" value="Genomic_DNA"/>
</dbReference>
<sequence length="43" mass="5008">MPSHSSRIQKQFSRGPKYASFEGILQHNDYQTVISFAWNECAF</sequence>
<dbReference type="Proteomes" id="UP000004079">
    <property type="component" value="Unassembled WGS sequence"/>
</dbReference>
<dbReference type="HOGENOM" id="CLU_3237752_0_0_10"/>
<gene>
    <name evidence="1" type="ORF">HMPREF0971_01725</name>
</gene>
<reference evidence="1 2" key="1">
    <citation type="submission" date="2009-11" db="EMBL/GenBank/DDBJ databases">
        <authorList>
            <person name="Weinstock G."/>
            <person name="Sodergren E."/>
            <person name="Clifton S."/>
            <person name="Fulton L."/>
            <person name="Fulton B."/>
            <person name="Courtney L."/>
            <person name="Fronick C."/>
            <person name="Harrison M."/>
            <person name="Strong C."/>
            <person name="Farmer C."/>
            <person name="Delahaunty K."/>
            <person name="Markovic C."/>
            <person name="Hall O."/>
            <person name="Minx P."/>
            <person name="Tomlinson C."/>
            <person name="Mitreva M."/>
            <person name="Nelson J."/>
            <person name="Hou S."/>
            <person name="Wollam A."/>
            <person name="Pepin K.H."/>
            <person name="Johnson M."/>
            <person name="Bhonagiri V."/>
            <person name="Nash W.E."/>
            <person name="Warren W."/>
            <person name="Chinwalla A."/>
            <person name="Mardis E.R."/>
            <person name="Wilson R.K."/>
        </authorList>
    </citation>
    <scope>NUCLEOTIDE SEQUENCE [LARGE SCALE GENOMIC DNA]</scope>
    <source>
        <strain evidence="1 2">F0302</strain>
    </source>
</reference>